<dbReference type="EMBL" id="RJLR01000012">
    <property type="protein sequence ID" value="RNM07680.1"/>
    <property type="molecule type" value="Genomic_DNA"/>
</dbReference>
<dbReference type="NCBIfam" id="NF007981">
    <property type="entry name" value="PRK10708.1"/>
    <property type="match status" value="1"/>
</dbReference>
<dbReference type="Proteomes" id="UP000276061">
    <property type="component" value="Unassembled WGS sequence"/>
</dbReference>
<accession>A0A3N0G6B7</accession>
<gene>
    <name evidence="1" type="primary">dsrB</name>
    <name evidence="1" type="ORF">EF878_07010</name>
</gene>
<proteinExistence type="predicted"/>
<name>A0A3N0G6B7_9GAMM</name>
<dbReference type="Pfam" id="PF10781">
    <property type="entry name" value="DSRB"/>
    <property type="match status" value="1"/>
</dbReference>
<sequence>MKRRRGERLNVNDVVTVKTDGEVRREGVILAVEPFQEGTMYLIALEEYPEGIWFFNELNSPEGVFVERRQSAEK</sequence>
<protein>
    <submittedName>
        <fullName evidence="1">Protein DsrB</fullName>
    </submittedName>
</protein>
<dbReference type="OrthoDB" id="6548256at2"/>
<reference evidence="1 2" key="1">
    <citation type="submission" date="2018-11" db="EMBL/GenBank/DDBJ databases">
        <title>Characterization of surface water Dickeya isolates.</title>
        <authorList>
            <person name="Van Gijsegem F."/>
            <person name="Pedron J."/>
        </authorList>
    </citation>
    <scope>NUCLEOTIDE SEQUENCE [LARGE SCALE GENOMIC DNA]</scope>
    <source>
        <strain evidence="1 2">FVG1-MFV-O17</strain>
    </source>
</reference>
<evidence type="ECO:0000313" key="1">
    <source>
        <dbReference type="EMBL" id="RNM07680.1"/>
    </source>
</evidence>
<dbReference type="AlphaFoldDB" id="A0A3N0G6B7"/>
<organism evidence="1 2">
    <name type="scientific">Dickeya undicola</name>
    <dbReference type="NCBI Taxonomy" id="1577887"/>
    <lineage>
        <taxon>Bacteria</taxon>
        <taxon>Pseudomonadati</taxon>
        <taxon>Pseudomonadota</taxon>
        <taxon>Gammaproteobacteria</taxon>
        <taxon>Enterobacterales</taxon>
        <taxon>Pectobacteriaceae</taxon>
        <taxon>Dickeya</taxon>
    </lineage>
</organism>
<evidence type="ECO:0000313" key="2">
    <source>
        <dbReference type="Proteomes" id="UP000276061"/>
    </source>
</evidence>
<comment type="caution">
    <text evidence="1">The sequence shown here is derived from an EMBL/GenBank/DDBJ whole genome shotgun (WGS) entry which is preliminary data.</text>
</comment>
<dbReference type="InterPro" id="IPR019717">
    <property type="entry name" value="Dextransucrase_DSRB"/>
</dbReference>